<dbReference type="InterPro" id="IPR015712">
    <property type="entry name" value="DNA-dir_RNA_pol_su2"/>
</dbReference>
<gene>
    <name evidence="13" type="ORF">BpHYR1_036004</name>
</gene>
<dbReference type="Pfam" id="PF06883">
    <property type="entry name" value="RNA_pol_Rpa2_4"/>
    <property type="match status" value="1"/>
</dbReference>
<sequence>MALIRPSWKSRGATYTEFGITIHCVGKDQIGQNHILHYLDNGSANLCFAYQKEIFFVPAAMILKSLVDLPDYEIYRSLMRNREGNSFMEGCAKFMLRQLQEEDIVTRNDALNYIGSRFRIKLNLPDWYSDVECAQHLFKYSLLTHLESKTDKFNLMIFMLRKLYSLVHQNGCKPEDPDSPMMQEILLPGHLYLGVLAERLQQMLVSMKTITQTLDSKKPFLDGQKINLIEACKRESNVTNSLEYFLATGNLVSKHGLGILQTTGFAIIADKLNYWRYLSHFRSVHRGAVFTEIRTTSVRKLTPESWGFLCPVHTPDGGLCGLLNHLTFTCQICTEDPSTDKLVDLMASLGMVPLESGLFKFNSQKKPKAYFYEVVLNGQLVGYVDSTNVDDLTAKLRYVKALVSQKSDNKLCQGIPKYMEICKVPRIDLQKNTYSLYPGVYVFTSPGRMMRPVKNLTTQQTEYIGTMEQCYLHVCVRPDEFVQGVRFFNNIL</sequence>
<evidence type="ECO:0000259" key="10">
    <source>
        <dbReference type="Pfam" id="PF04561"/>
    </source>
</evidence>
<dbReference type="STRING" id="10195.A0A3M7SY64"/>
<dbReference type="GO" id="GO:0003677">
    <property type="term" value="F:DNA binding"/>
    <property type="evidence" value="ECO:0007669"/>
    <property type="project" value="InterPro"/>
</dbReference>
<evidence type="ECO:0000256" key="4">
    <source>
        <dbReference type="ARBA" id="ARBA00022478"/>
    </source>
</evidence>
<keyword evidence="7" id="KW-0804">Transcription</keyword>
<proteinExistence type="inferred from homology"/>
<keyword evidence="6 13" id="KW-0548">Nucleotidyltransferase</keyword>
<dbReference type="OrthoDB" id="10248617at2759"/>
<dbReference type="GO" id="GO:0032549">
    <property type="term" value="F:ribonucleoside binding"/>
    <property type="evidence" value="ECO:0007669"/>
    <property type="project" value="InterPro"/>
</dbReference>
<dbReference type="GO" id="GO:0000428">
    <property type="term" value="C:DNA-directed RNA polymerase complex"/>
    <property type="evidence" value="ECO:0007669"/>
    <property type="project" value="UniProtKB-KW"/>
</dbReference>
<comment type="similarity">
    <text evidence="2 9">Belongs to the RNA polymerase beta chain family.</text>
</comment>
<dbReference type="SUPFAM" id="SSF64484">
    <property type="entry name" value="beta and beta-prime subunits of DNA dependent RNA-polymerase"/>
    <property type="match status" value="1"/>
</dbReference>
<evidence type="ECO:0000313" key="13">
    <source>
        <dbReference type="EMBL" id="RNA40528.1"/>
    </source>
</evidence>
<dbReference type="InterPro" id="IPR007645">
    <property type="entry name" value="RNA_pol_Rpb2_3"/>
</dbReference>
<evidence type="ECO:0000256" key="5">
    <source>
        <dbReference type="ARBA" id="ARBA00022679"/>
    </source>
</evidence>
<feature type="domain" description="RNA polymerase Rpb2" evidence="11">
    <location>
        <begin position="268"/>
        <end position="332"/>
    </location>
</feature>
<dbReference type="InterPro" id="IPR009674">
    <property type="entry name" value="Rpa2_dom_4"/>
</dbReference>
<dbReference type="EMBL" id="REGN01000635">
    <property type="protein sequence ID" value="RNA40528.1"/>
    <property type="molecule type" value="Genomic_DNA"/>
</dbReference>
<dbReference type="EC" id="2.7.7.6" evidence="3"/>
<dbReference type="InterPro" id="IPR007642">
    <property type="entry name" value="RNA_pol_Rpb2_2"/>
</dbReference>
<evidence type="ECO:0000259" key="11">
    <source>
        <dbReference type="Pfam" id="PF04565"/>
    </source>
</evidence>
<feature type="domain" description="RNA polymerase Rpb2" evidence="10">
    <location>
        <begin position="22"/>
        <end position="185"/>
    </location>
</feature>
<comment type="subcellular location">
    <subcellularLocation>
        <location evidence="1">Nucleus</location>
    </subcellularLocation>
</comment>
<evidence type="ECO:0000256" key="9">
    <source>
        <dbReference type="RuleBase" id="RU000434"/>
    </source>
</evidence>
<dbReference type="Gene3D" id="3.90.1110.10">
    <property type="entry name" value="RNA polymerase Rpb2, domain 2"/>
    <property type="match status" value="1"/>
</dbReference>
<evidence type="ECO:0000256" key="8">
    <source>
        <dbReference type="ARBA" id="ARBA00023242"/>
    </source>
</evidence>
<dbReference type="AlphaFoldDB" id="A0A3M7SY64"/>
<dbReference type="Pfam" id="PF04561">
    <property type="entry name" value="RNA_pol_Rpb2_2"/>
    <property type="match status" value="1"/>
</dbReference>
<feature type="domain" description="DNA-directed RNA polymerase I subunit RPA2" evidence="12">
    <location>
        <begin position="381"/>
        <end position="451"/>
    </location>
</feature>
<dbReference type="FunFam" id="3.90.1100.10:FF:000016">
    <property type="entry name" value="DNA-directed RNA polymerase subunit beta"/>
    <property type="match status" value="1"/>
</dbReference>
<reference evidence="13 14" key="1">
    <citation type="journal article" date="2018" name="Sci. Rep.">
        <title>Genomic signatures of local adaptation to the degree of environmental predictability in rotifers.</title>
        <authorList>
            <person name="Franch-Gras L."/>
            <person name="Hahn C."/>
            <person name="Garcia-Roger E.M."/>
            <person name="Carmona M.J."/>
            <person name="Serra M."/>
            <person name="Gomez A."/>
        </authorList>
    </citation>
    <scope>NUCLEOTIDE SEQUENCE [LARGE SCALE GENOMIC DNA]</scope>
    <source>
        <strain evidence="13">HYR1</strain>
    </source>
</reference>
<evidence type="ECO:0000256" key="3">
    <source>
        <dbReference type="ARBA" id="ARBA00012418"/>
    </source>
</evidence>
<dbReference type="GO" id="GO:0006351">
    <property type="term" value="P:DNA-templated transcription"/>
    <property type="evidence" value="ECO:0007669"/>
    <property type="project" value="InterPro"/>
</dbReference>
<dbReference type="GO" id="GO:0005634">
    <property type="term" value="C:nucleus"/>
    <property type="evidence" value="ECO:0007669"/>
    <property type="project" value="UniProtKB-SubCell"/>
</dbReference>
<accession>A0A3M7SY64</accession>
<dbReference type="PANTHER" id="PTHR20856">
    <property type="entry name" value="DNA-DIRECTED RNA POLYMERASE I SUBUNIT 2"/>
    <property type="match status" value="1"/>
</dbReference>
<organism evidence="13 14">
    <name type="scientific">Brachionus plicatilis</name>
    <name type="common">Marine rotifer</name>
    <name type="synonym">Brachionus muelleri</name>
    <dbReference type="NCBI Taxonomy" id="10195"/>
    <lineage>
        <taxon>Eukaryota</taxon>
        <taxon>Metazoa</taxon>
        <taxon>Spiralia</taxon>
        <taxon>Gnathifera</taxon>
        <taxon>Rotifera</taxon>
        <taxon>Eurotatoria</taxon>
        <taxon>Monogononta</taxon>
        <taxon>Pseudotrocha</taxon>
        <taxon>Ploima</taxon>
        <taxon>Brachionidae</taxon>
        <taxon>Brachionus</taxon>
    </lineage>
</organism>
<keyword evidence="8" id="KW-0539">Nucleus</keyword>
<comment type="caution">
    <text evidence="13">The sequence shown here is derived from an EMBL/GenBank/DDBJ whole genome shotgun (WGS) entry which is preliminary data.</text>
</comment>
<evidence type="ECO:0000256" key="7">
    <source>
        <dbReference type="ARBA" id="ARBA00023163"/>
    </source>
</evidence>
<evidence type="ECO:0000256" key="1">
    <source>
        <dbReference type="ARBA" id="ARBA00004123"/>
    </source>
</evidence>
<dbReference type="InterPro" id="IPR037034">
    <property type="entry name" value="RNA_pol_Rpb2_2_sf"/>
</dbReference>
<dbReference type="GO" id="GO:0003899">
    <property type="term" value="F:DNA-directed RNA polymerase activity"/>
    <property type="evidence" value="ECO:0007669"/>
    <property type="project" value="UniProtKB-EC"/>
</dbReference>
<evidence type="ECO:0000256" key="2">
    <source>
        <dbReference type="ARBA" id="ARBA00006835"/>
    </source>
</evidence>
<evidence type="ECO:0000256" key="6">
    <source>
        <dbReference type="ARBA" id="ARBA00022695"/>
    </source>
</evidence>
<dbReference type="Gene3D" id="3.90.1100.10">
    <property type="match status" value="1"/>
</dbReference>
<keyword evidence="4 13" id="KW-0240">DNA-directed RNA polymerase</keyword>
<name>A0A3M7SY64_BRAPC</name>
<keyword evidence="14" id="KW-1185">Reference proteome</keyword>
<protein>
    <recommendedName>
        <fullName evidence="3">DNA-directed RNA polymerase</fullName>
        <ecNumber evidence="3">2.7.7.6</ecNumber>
    </recommendedName>
</protein>
<keyword evidence="5 13" id="KW-0808">Transferase</keyword>
<evidence type="ECO:0000313" key="14">
    <source>
        <dbReference type="Proteomes" id="UP000276133"/>
    </source>
</evidence>
<evidence type="ECO:0000259" key="12">
    <source>
        <dbReference type="Pfam" id="PF06883"/>
    </source>
</evidence>
<dbReference type="Pfam" id="PF04565">
    <property type="entry name" value="RNA_pol_Rpb2_3"/>
    <property type="match status" value="1"/>
</dbReference>
<dbReference type="Proteomes" id="UP000276133">
    <property type="component" value="Unassembled WGS sequence"/>
</dbReference>